<dbReference type="SUPFAM" id="SSF46894">
    <property type="entry name" value="C-terminal effector domain of the bipartite response regulators"/>
    <property type="match status" value="1"/>
</dbReference>
<dbReference type="GO" id="GO:0003677">
    <property type="term" value="F:DNA binding"/>
    <property type="evidence" value="ECO:0007669"/>
    <property type="project" value="InterPro"/>
</dbReference>
<dbReference type="Gene3D" id="1.10.10.10">
    <property type="entry name" value="Winged helix-like DNA-binding domain superfamily/Winged helix DNA-binding domain"/>
    <property type="match status" value="1"/>
</dbReference>
<dbReference type="AlphaFoldDB" id="A0A0H2V4I0"/>
<dbReference type="HOGENOM" id="CLU_1600127_0_0_6"/>
<feature type="domain" description="RNA polymerase sigma factor 70 region 4 type 2" evidence="1">
    <location>
        <begin position="104"/>
        <end position="141"/>
    </location>
</feature>
<dbReference type="Proteomes" id="UP000001410">
    <property type="component" value="Chromosome"/>
</dbReference>
<evidence type="ECO:0000259" key="1">
    <source>
        <dbReference type="Pfam" id="PF08281"/>
    </source>
</evidence>
<accession>A0A0H2V4I0</accession>
<gene>
    <name evidence="2" type="ordered locus">c0364</name>
</gene>
<protein>
    <recommendedName>
        <fullName evidence="1">RNA polymerase sigma factor 70 region 4 type 2 domain-containing protein</fullName>
    </recommendedName>
</protein>
<dbReference type="RefSeq" id="WP_001024300.1">
    <property type="nucleotide sequence ID" value="NC_004431.1"/>
</dbReference>
<dbReference type="Pfam" id="PF08281">
    <property type="entry name" value="Sigma70_r4_2"/>
    <property type="match status" value="1"/>
</dbReference>
<keyword evidence="3" id="KW-1185">Reference proteome</keyword>
<dbReference type="InterPro" id="IPR013249">
    <property type="entry name" value="RNA_pol_sigma70_r4_t2"/>
</dbReference>
<organism evidence="2 3">
    <name type="scientific">Escherichia coli O6:H1 (strain CFT073 / ATCC 700928 / UPEC)</name>
    <dbReference type="NCBI Taxonomy" id="199310"/>
    <lineage>
        <taxon>Bacteria</taxon>
        <taxon>Pseudomonadati</taxon>
        <taxon>Pseudomonadota</taxon>
        <taxon>Gammaproteobacteria</taxon>
        <taxon>Enterobacterales</taxon>
        <taxon>Enterobacteriaceae</taxon>
        <taxon>Escherichia</taxon>
    </lineage>
</organism>
<dbReference type="STRING" id="199310.c0364"/>
<sequence length="160" mass="18653">MNIMIVTHNKYLELGLKKLLSRHSITIGADFFIPDNREHIINNNIFVILCDKKNSMLMNYIFNGYRFYLLPVESISSLSSIYECMFSGRLLFGNSPHKLTMNEMIILFYYVFHGWNVASIAYQFGMSSKTVYTHIYKAKKKNGISGKNLKYKCAYERLVC</sequence>
<dbReference type="SMR" id="A0A0H2V4I0"/>
<evidence type="ECO:0000313" key="3">
    <source>
        <dbReference type="Proteomes" id="UP000001410"/>
    </source>
</evidence>
<name>A0A0H2V4I0_ECOL6</name>
<dbReference type="KEGG" id="ecc:c0364"/>
<dbReference type="InterPro" id="IPR016032">
    <property type="entry name" value="Sig_transdc_resp-reg_C-effctor"/>
</dbReference>
<dbReference type="GO" id="GO:0016987">
    <property type="term" value="F:sigma factor activity"/>
    <property type="evidence" value="ECO:0007669"/>
    <property type="project" value="InterPro"/>
</dbReference>
<evidence type="ECO:0000313" key="2">
    <source>
        <dbReference type="EMBL" id="AAN78845.1"/>
    </source>
</evidence>
<dbReference type="InterPro" id="IPR036388">
    <property type="entry name" value="WH-like_DNA-bd_sf"/>
</dbReference>
<proteinExistence type="predicted"/>
<reference evidence="2 3" key="1">
    <citation type="journal article" date="2002" name="Proc. Natl. Acad. Sci. U.S.A.">
        <title>Extensive mosaic structure revealed by the complete genome sequence of uropathogenic Escherichia coli.</title>
        <authorList>
            <person name="Welch R.A."/>
            <person name="Burland V."/>
            <person name="Plunkett G.III."/>
            <person name="Redford P."/>
            <person name="Roesch P."/>
            <person name="Rasko D."/>
            <person name="Buckles E.L."/>
            <person name="Liou S.R."/>
            <person name="Boutin A."/>
            <person name="Hackett J."/>
            <person name="Stroud D."/>
            <person name="Mayhew G.F."/>
            <person name="Rose D.J."/>
            <person name="Zhou S."/>
            <person name="Schwartz D.C."/>
            <person name="Perna N.T."/>
            <person name="Mobley H.L."/>
            <person name="Donnenberg M.S."/>
            <person name="Blattner F.R."/>
        </authorList>
    </citation>
    <scope>NUCLEOTIDE SEQUENCE [LARGE SCALE GENOMIC DNA]</scope>
    <source>
        <strain evidence="3">CFT073 / ATCC 700928 / UPEC</strain>
    </source>
</reference>
<dbReference type="EMBL" id="AE014075">
    <property type="protein sequence ID" value="AAN78845.1"/>
    <property type="molecule type" value="Genomic_DNA"/>
</dbReference>
<dbReference type="GO" id="GO:0006352">
    <property type="term" value="P:DNA-templated transcription initiation"/>
    <property type="evidence" value="ECO:0007669"/>
    <property type="project" value="InterPro"/>
</dbReference>